<evidence type="ECO:0000256" key="2">
    <source>
        <dbReference type="ARBA" id="ARBA00022692"/>
    </source>
</evidence>
<organism evidence="8 9">
    <name type="scientific">Penicillium cataractarum</name>
    <dbReference type="NCBI Taxonomy" id="2100454"/>
    <lineage>
        <taxon>Eukaryota</taxon>
        <taxon>Fungi</taxon>
        <taxon>Dikarya</taxon>
        <taxon>Ascomycota</taxon>
        <taxon>Pezizomycotina</taxon>
        <taxon>Eurotiomycetes</taxon>
        <taxon>Eurotiomycetidae</taxon>
        <taxon>Eurotiales</taxon>
        <taxon>Aspergillaceae</taxon>
        <taxon>Penicillium</taxon>
    </lineage>
</organism>
<feature type="transmembrane region" description="Helical" evidence="6">
    <location>
        <begin position="26"/>
        <end position="47"/>
    </location>
</feature>
<gene>
    <name evidence="8" type="ORF">N7496_011261</name>
</gene>
<proteinExistence type="inferred from homology"/>
<feature type="transmembrane region" description="Helical" evidence="6">
    <location>
        <begin position="59"/>
        <end position="78"/>
    </location>
</feature>
<keyword evidence="3 6" id="KW-1133">Transmembrane helix</keyword>
<dbReference type="Pfam" id="PF20684">
    <property type="entry name" value="Fung_rhodopsin"/>
    <property type="match status" value="1"/>
</dbReference>
<comment type="similarity">
    <text evidence="5">Belongs to the SAT4 family.</text>
</comment>
<reference evidence="8" key="2">
    <citation type="journal article" date="2023" name="IMA Fungus">
        <title>Comparative genomic study of the Penicillium genus elucidates a diverse pangenome and 15 lateral gene transfer events.</title>
        <authorList>
            <person name="Petersen C."/>
            <person name="Sorensen T."/>
            <person name="Nielsen M.R."/>
            <person name="Sondergaard T.E."/>
            <person name="Sorensen J.L."/>
            <person name="Fitzpatrick D.A."/>
            <person name="Frisvad J.C."/>
            <person name="Nielsen K.L."/>
        </authorList>
    </citation>
    <scope>NUCLEOTIDE SEQUENCE</scope>
    <source>
        <strain evidence="8">IBT 29864</strain>
    </source>
</reference>
<keyword evidence="4 6" id="KW-0472">Membrane</keyword>
<evidence type="ECO:0000259" key="7">
    <source>
        <dbReference type="Pfam" id="PF20684"/>
    </source>
</evidence>
<evidence type="ECO:0000256" key="3">
    <source>
        <dbReference type="ARBA" id="ARBA00022989"/>
    </source>
</evidence>
<evidence type="ECO:0000256" key="4">
    <source>
        <dbReference type="ARBA" id="ARBA00023136"/>
    </source>
</evidence>
<evidence type="ECO:0000256" key="1">
    <source>
        <dbReference type="ARBA" id="ARBA00004141"/>
    </source>
</evidence>
<dbReference type="RefSeq" id="XP_056550134.1">
    <property type="nucleotide sequence ID" value="XM_056704174.1"/>
</dbReference>
<dbReference type="InterPro" id="IPR049326">
    <property type="entry name" value="Rhodopsin_dom_fungi"/>
</dbReference>
<dbReference type="PANTHER" id="PTHR33048">
    <property type="entry name" value="PTH11-LIKE INTEGRAL MEMBRANE PROTEIN (AFU_ORTHOLOGUE AFUA_5G11245)"/>
    <property type="match status" value="1"/>
</dbReference>
<comment type="subcellular location">
    <subcellularLocation>
        <location evidence="1">Membrane</location>
        <topology evidence="1">Multi-pass membrane protein</topology>
    </subcellularLocation>
</comment>
<protein>
    <recommendedName>
        <fullName evidence="7">Rhodopsin domain-containing protein</fullName>
    </recommendedName>
</protein>
<keyword evidence="2 6" id="KW-0812">Transmembrane</keyword>
<feature type="transmembrane region" description="Helical" evidence="6">
    <location>
        <begin position="112"/>
        <end position="133"/>
    </location>
</feature>
<evidence type="ECO:0000256" key="6">
    <source>
        <dbReference type="SAM" id="Phobius"/>
    </source>
</evidence>
<feature type="transmembrane region" description="Helical" evidence="6">
    <location>
        <begin position="249"/>
        <end position="271"/>
    </location>
</feature>
<name>A0A9W9REM8_9EURO</name>
<evidence type="ECO:0000256" key="5">
    <source>
        <dbReference type="ARBA" id="ARBA00038359"/>
    </source>
</evidence>
<reference evidence="8" key="1">
    <citation type="submission" date="2022-11" db="EMBL/GenBank/DDBJ databases">
        <authorList>
            <person name="Petersen C."/>
        </authorList>
    </citation>
    <scope>NUCLEOTIDE SEQUENCE</scope>
    <source>
        <strain evidence="8">IBT 29864</strain>
    </source>
</reference>
<comment type="caution">
    <text evidence="8">The sequence shown here is derived from an EMBL/GenBank/DDBJ whole genome shotgun (WGS) entry which is preliminary data.</text>
</comment>
<feature type="transmembrane region" description="Helical" evidence="6">
    <location>
        <begin position="175"/>
        <end position="196"/>
    </location>
</feature>
<accession>A0A9W9REM8</accession>
<evidence type="ECO:0000313" key="8">
    <source>
        <dbReference type="EMBL" id="KAJ5358848.1"/>
    </source>
</evidence>
<dbReference type="PANTHER" id="PTHR33048:SF129">
    <property type="entry name" value="INTEGRAL MEMBRANE PROTEIN-RELATED"/>
    <property type="match status" value="1"/>
</dbReference>
<dbReference type="EMBL" id="JAPZBS010000009">
    <property type="protein sequence ID" value="KAJ5358848.1"/>
    <property type="molecule type" value="Genomic_DNA"/>
</dbReference>
<evidence type="ECO:0000313" key="9">
    <source>
        <dbReference type="Proteomes" id="UP001147782"/>
    </source>
</evidence>
<dbReference type="GO" id="GO:0016020">
    <property type="term" value="C:membrane"/>
    <property type="evidence" value="ECO:0007669"/>
    <property type="project" value="UniProtKB-SubCell"/>
</dbReference>
<feature type="transmembrane region" description="Helical" evidence="6">
    <location>
        <begin position="217"/>
        <end position="237"/>
    </location>
</feature>
<keyword evidence="9" id="KW-1185">Reference proteome</keyword>
<sequence length="361" mass="39081">MNLSTTPGMEPPAGQTSNLNAPWNSLQIGTVIAFGVTYFLATAFLALRYFQAVKLTKKIEVDLVVVTISYGVAAFYFASIVKLMNYGWGKHMWDVSLADLVEFNKTLLPNTLSYLVTPAITKMAILSVLYRINPSTTYRYLVIAVTVAIFAYTLTLCTITGGPCNPLKSGTTKCLMNVALAQAVLNIASDLAVIALPIPTIHNLQFSMKQKLTVGSLLALGSGVVICSIARLPYVLLLDKTSDTTYTEAILGVWSLVEVNLGIICACAMRFKRLIATYLPRLSLFSSQSRSAAKVGYDSRGNNYQSGDTNGRRSYQLHSIQNGSADPFSVGKGISIHQTFKVDVKGDKDIGDGGSTDRILT</sequence>
<dbReference type="GeneID" id="81443353"/>
<dbReference type="OrthoDB" id="5401779at2759"/>
<feature type="transmembrane region" description="Helical" evidence="6">
    <location>
        <begin position="140"/>
        <end position="163"/>
    </location>
</feature>
<feature type="domain" description="Rhodopsin" evidence="7">
    <location>
        <begin position="47"/>
        <end position="276"/>
    </location>
</feature>
<dbReference type="InterPro" id="IPR052337">
    <property type="entry name" value="SAT4-like"/>
</dbReference>
<dbReference type="Proteomes" id="UP001147782">
    <property type="component" value="Unassembled WGS sequence"/>
</dbReference>
<dbReference type="AlphaFoldDB" id="A0A9W9REM8"/>